<organism evidence="2 3">
    <name type="scientific">Colletotrichum scovillei</name>
    <dbReference type="NCBI Taxonomy" id="1209932"/>
    <lineage>
        <taxon>Eukaryota</taxon>
        <taxon>Fungi</taxon>
        <taxon>Dikarya</taxon>
        <taxon>Ascomycota</taxon>
        <taxon>Pezizomycotina</taxon>
        <taxon>Sordariomycetes</taxon>
        <taxon>Hypocreomycetidae</taxon>
        <taxon>Glomerellales</taxon>
        <taxon>Glomerellaceae</taxon>
        <taxon>Colletotrichum</taxon>
        <taxon>Colletotrichum acutatum species complex</taxon>
    </lineage>
</organism>
<keyword evidence="3" id="KW-1185">Reference proteome</keyword>
<sequence>GLATSLRQSARLTFCSSRIVSQSTEPTGELYAFQRAGHPGRQAKQVHITDRPSVDRQGSAG</sequence>
<feature type="non-terminal residue" evidence="2">
    <location>
        <position position="61"/>
    </location>
</feature>
<feature type="non-terminal residue" evidence="2">
    <location>
        <position position="1"/>
    </location>
</feature>
<proteinExistence type="predicted"/>
<evidence type="ECO:0000313" key="2">
    <source>
        <dbReference type="EMBL" id="KAG7050498.1"/>
    </source>
</evidence>
<protein>
    <submittedName>
        <fullName evidence="2">Uncharacterized protein</fullName>
    </submittedName>
</protein>
<accession>A0A9P7R746</accession>
<feature type="region of interest" description="Disordered" evidence="1">
    <location>
        <begin position="35"/>
        <end position="61"/>
    </location>
</feature>
<name>A0A9P7R746_9PEZI</name>
<dbReference type="EMBL" id="JAESDN010000005">
    <property type="protein sequence ID" value="KAG7050498.1"/>
    <property type="molecule type" value="Genomic_DNA"/>
</dbReference>
<evidence type="ECO:0000313" key="3">
    <source>
        <dbReference type="Proteomes" id="UP000699042"/>
    </source>
</evidence>
<evidence type="ECO:0000256" key="1">
    <source>
        <dbReference type="SAM" id="MobiDB-lite"/>
    </source>
</evidence>
<dbReference type="Proteomes" id="UP000699042">
    <property type="component" value="Unassembled WGS sequence"/>
</dbReference>
<reference evidence="2" key="1">
    <citation type="submission" date="2021-05" db="EMBL/GenBank/DDBJ databases">
        <title>Comparative genomics of three Colletotrichum scovillei strains and genetic complementation revealed genes involved fungal growth and virulence on chili pepper.</title>
        <authorList>
            <person name="Hsieh D.-K."/>
            <person name="Chuang S.-C."/>
            <person name="Chen C.-Y."/>
            <person name="Chao Y.-T."/>
            <person name="Lu M.-Y.J."/>
            <person name="Lee M.-H."/>
            <person name="Shih M.-C."/>
        </authorList>
    </citation>
    <scope>NUCLEOTIDE SEQUENCE</scope>
    <source>
        <strain evidence="2">Coll-153</strain>
    </source>
</reference>
<gene>
    <name evidence="2" type="ORF">JMJ77_013245</name>
</gene>
<dbReference type="AlphaFoldDB" id="A0A9P7R746"/>
<comment type="caution">
    <text evidence="2">The sequence shown here is derived from an EMBL/GenBank/DDBJ whole genome shotgun (WGS) entry which is preliminary data.</text>
</comment>